<dbReference type="Proteomes" id="UP000077927">
    <property type="component" value="Chromosome 1"/>
</dbReference>
<organism evidence="1 2">
    <name type="scientific">Ralstonia insidiosa</name>
    <dbReference type="NCBI Taxonomy" id="190721"/>
    <lineage>
        <taxon>Bacteria</taxon>
        <taxon>Pseudomonadati</taxon>
        <taxon>Pseudomonadota</taxon>
        <taxon>Betaproteobacteria</taxon>
        <taxon>Burkholderiales</taxon>
        <taxon>Burkholderiaceae</taxon>
        <taxon>Ralstonia</taxon>
    </lineage>
</organism>
<name>A0AAC9BE41_9RALS</name>
<dbReference type="KEGG" id="rin:ACS15_2218"/>
<accession>A0AAC9BE41</accession>
<sequence>MALEATAEAQDAYFDRRYEDGKSAVWKAVNALKEGNRRRKKVVDS</sequence>
<gene>
    <name evidence="1" type="ORF">ACS15_2218</name>
</gene>
<protein>
    <submittedName>
        <fullName evidence="1">Uncharacterized protein</fullName>
    </submittedName>
</protein>
<dbReference type="EMBL" id="CP012605">
    <property type="protein sequence ID" value="ANH72496.1"/>
    <property type="molecule type" value="Genomic_DNA"/>
</dbReference>
<proteinExistence type="predicted"/>
<evidence type="ECO:0000313" key="2">
    <source>
        <dbReference type="Proteomes" id="UP000077927"/>
    </source>
</evidence>
<reference evidence="1 2" key="1">
    <citation type="submission" date="2015-09" db="EMBL/GenBank/DDBJ databases">
        <authorList>
            <person name="Xu Y."/>
            <person name="Nagy A."/>
            <person name="Liu N.T."/>
            <person name="Nou X."/>
        </authorList>
    </citation>
    <scope>NUCLEOTIDE SEQUENCE [LARGE SCALE GENOMIC DNA]</scope>
    <source>
        <strain evidence="1 2">FC1138</strain>
    </source>
</reference>
<dbReference type="AlphaFoldDB" id="A0AAC9BE41"/>
<evidence type="ECO:0000313" key="1">
    <source>
        <dbReference type="EMBL" id="ANH72496.1"/>
    </source>
</evidence>